<accession>A0A096XVD9</accession>
<feature type="transmembrane region" description="Helical" evidence="1">
    <location>
        <begin position="31"/>
        <end position="46"/>
    </location>
</feature>
<dbReference type="Proteomes" id="UP000029682">
    <property type="component" value="Segment"/>
</dbReference>
<reference evidence="2 3" key="1">
    <citation type="journal article" date="2014" name="BMC Genomics">
        <title>Methyltransferases acquired by lactococcal 936-type phage provide protection against restriction endonuclease activity.</title>
        <authorList>
            <person name="Murphy J."/>
            <person name="Klumpp J."/>
            <person name="Mahony J."/>
            <person name="O'Connell-Motherway M."/>
            <person name="Nauta A."/>
            <person name="van Sinderen D."/>
        </authorList>
    </citation>
    <scope>NUCLEOTIDE SEQUENCE [LARGE SCALE GENOMIC DNA]</scope>
</reference>
<keyword evidence="1" id="KW-1133">Transmembrane helix</keyword>
<protein>
    <submittedName>
        <fullName evidence="2">Middle expressed protein 4</fullName>
    </submittedName>
</protein>
<gene>
    <name evidence="2" type="ORF">Phi145_54</name>
</gene>
<evidence type="ECO:0000256" key="1">
    <source>
        <dbReference type="SAM" id="Phobius"/>
    </source>
</evidence>
<keyword evidence="1" id="KW-0812">Transmembrane</keyword>
<keyword evidence="1" id="KW-0472">Membrane</keyword>
<sequence>MIVINIMTVLLSIWFLISMFANWYKEEYKESLICLLISVVLFISVFG</sequence>
<evidence type="ECO:0000313" key="2">
    <source>
        <dbReference type="EMBL" id="AIK68698.1"/>
    </source>
</evidence>
<organism evidence="2 3">
    <name type="scientific">Lactococcus phage phi145</name>
    <dbReference type="NCBI Taxonomy" id="1527692"/>
    <lineage>
        <taxon>Viruses</taxon>
        <taxon>Duplodnaviria</taxon>
        <taxon>Heunggongvirae</taxon>
        <taxon>Uroviricota</taxon>
        <taxon>Caudoviricetes</taxon>
        <taxon>Skunavirus</taxon>
        <taxon>Skunavirus sv145</taxon>
    </lineage>
</organism>
<proteinExistence type="predicted"/>
<evidence type="ECO:0000313" key="3">
    <source>
        <dbReference type="Proteomes" id="UP000029682"/>
    </source>
</evidence>
<name>A0A096XVD9_9CAUD</name>
<keyword evidence="3" id="KW-1185">Reference proteome</keyword>
<dbReference type="EMBL" id="KM091444">
    <property type="protein sequence ID" value="AIK68698.1"/>
    <property type="molecule type" value="Genomic_DNA"/>
</dbReference>
<feature type="transmembrane region" description="Helical" evidence="1">
    <location>
        <begin position="6"/>
        <end position="24"/>
    </location>
</feature>